<dbReference type="AlphaFoldDB" id="A0A510UDC2"/>
<evidence type="ECO:0000256" key="3">
    <source>
        <dbReference type="ARBA" id="ARBA00023172"/>
    </source>
</evidence>
<protein>
    <submittedName>
        <fullName evidence="7">Integrase</fullName>
    </submittedName>
</protein>
<dbReference type="PROSITE" id="PS51900">
    <property type="entry name" value="CB"/>
    <property type="match status" value="1"/>
</dbReference>
<proteinExistence type="predicted"/>
<sequence length="322" mass="36444">MSIKSIPNGYEVDCRPQGRSGKRYRKRFKTRAEAVQYERWLISTKNQKDWLDKPKDKRPLSVLIDLWYQQYGQQLKTGDKELRHLITLDKELGQPKAYQVTKSLFSNYRATMLSKGRKATTINRNHWRLSGVFKVLINSGEVIGEHPLKGLAQLKEPCREMGFLTLDEIRLLLNSLSGDSLKVTKLSLATGARWSEAANVKGSNLISGKVIFLNTKNGKNRTVPISPALYSEIFTGKSGKLFKPCYKEFYQVLKSLDFELPKGQAAHVLRHTFASHFIMNGGNILTLKKILGHGSVLQTMAYAHLAPDYLAEAVEYNPLSTL</sequence>
<name>A0A510UDC2_ALIFS</name>
<evidence type="ECO:0000256" key="4">
    <source>
        <dbReference type="PROSITE-ProRule" id="PRU01248"/>
    </source>
</evidence>
<dbReference type="InterPro" id="IPR002104">
    <property type="entry name" value="Integrase_catalytic"/>
</dbReference>
<dbReference type="InterPro" id="IPR011010">
    <property type="entry name" value="DNA_brk_join_enz"/>
</dbReference>
<keyword evidence="3" id="KW-0233">DNA recombination</keyword>
<evidence type="ECO:0000256" key="1">
    <source>
        <dbReference type="ARBA" id="ARBA00022908"/>
    </source>
</evidence>
<evidence type="ECO:0000256" key="2">
    <source>
        <dbReference type="ARBA" id="ARBA00023125"/>
    </source>
</evidence>
<organism evidence="7 8">
    <name type="scientific">Aliivibrio fischeri</name>
    <name type="common">Vibrio fischeri</name>
    <dbReference type="NCBI Taxonomy" id="668"/>
    <lineage>
        <taxon>Bacteria</taxon>
        <taxon>Pseudomonadati</taxon>
        <taxon>Pseudomonadota</taxon>
        <taxon>Gammaproteobacteria</taxon>
        <taxon>Vibrionales</taxon>
        <taxon>Vibrionaceae</taxon>
        <taxon>Aliivibrio</taxon>
    </lineage>
</organism>
<dbReference type="GO" id="GO:0003677">
    <property type="term" value="F:DNA binding"/>
    <property type="evidence" value="ECO:0007669"/>
    <property type="project" value="UniProtKB-UniRule"/>
</dbReference>
<dbReference type="EMBL" id="BJTZ01000002">
    <property type="protein sequence ID" value="GEK12553.1"/>
    <property type="molecule type" value="Genomic_DNA"/>
</dbReference>
<dbReference type="Proteomes" id="UP000321787">
    <property type="component" value="Unassembled WGS sequence"/>
</dbReference>
<evidence type="ECO:0000313" key="7">
    <source>
        <dbReference type="EMBL" id="GEK12553.1"/>
    </source>
</evidence>
<dbReference type="SUPFAM" id="SSF56349">
    <property type="entry name" value="DNA breaking-rejoining enzymes"/>
    <property type="match status" value="1"/>
</dbReference>
<reference evidence="7 8" key="1">
    <citation type="submission" date="2019-07" db="EMBL/GenBank/DDBJ databases">
        <title>Whole genome shotgun sequence of Aliivibrio fischeri NBRC 101058.</title>
        <authorList>
            <person name="Hosoyama A."/>
            <person name="Uohara A."/>
            <person name="Ohji S."/>
            <person name="Ichikawa N."/>
        </authorList>
    </citation>
    <scope>NUCLEOTIDE SEQUENCE [LARGE SCALE GENOMIC DNA]</scope>
    <source>
        <strain evidence="7 8">NBRC 101058</strain>
    </source>
</reference>
<dbReference type="InterPro" id="IPR044068">
    <property type="entry name" value="CB"/>
</dbReference>
<dbReference type="InterPro" id="IPR057084">
    <property type="entry name" value="Int_N"/>
</dbReference>
<dbReference type="GO" id="GO:0015074">
    <property type="term" value="P:DNA integration"/>
    <property type="evidence" value="ECO:0007669"/>
    <property type="project" value="UniProtKB-KW"/>
</dbReference>
<dbReference type="InterPro" id="IPR050090">
    <property type="entry name" value="Tyrosine_recombinase_XerCD"/>
</dbReference>
<comment type="caution">
    <text evidence="7">The sequence shown here is derived from an EMBL/GenBank/DDBJ whole genome shotgun (WGS) entry which is preliminary data.</text>
</comment>
<feature type="domain" description="Tyr recombinase" evidence="5">
    <location>
        <begin position="159"/>
        <end position="315"/>
    </location>
</feature>
<keyword evidence="1" id="KW-0229">DNA integration</keyword>
<dbReference type="CDD" id="cd00796">
    <property type="entry name" value="INT_Rci_Hp1_C"/>
    <property type="match status" value="1"/>
</dbReference>
<dbReference type="Pfam" id="PF24624">
    <property type="entry name" value="Int_N"/>
    <property type="match status" value="1"/>
</dbReference>
<evidence type="ECO:0000259" key="6">
    <source>
        <dbReference type="PROSITE" id="PS51900"/>
    </source>
</evidence>
<evidence type="ECO:0000259" key="5">
    <source>
        <dbReference type="PROSITE" id="PS51898"/>
    </source>
</evidence>
<dbReference type="GO" id="GO:0006310">
    <property type="term" value="P:DNA recombination"/>
    <property type="evidence" value="ECO:0007669"/>
    <property type="project" value="UniProtKB-KW"/>
</dbReference>
<dbReference type="RefSeq" id="WP_146861638.1">
    <property type="nucleotide sequence ID" value="NZ_BJTZ01000002.1"/>
</dbReference>
<dbReference type="Pfam" id="PF00589">
    <property type="entry name" value="Phage_integrase"/>
    <property type="match status" value="1"/>
</dbReference>
<dbReference type="PANTHER" id="PTHR30349">
    <property type="entry name" value="PHAGE INTEGRASE-RELATED"/>
    <property type="match status" value="1"/>
</dbReference>
<accession>A0A510UDC2</accession>
<dbReference type="PANTHER" id="PTHR30349:SF93">
    <property type="entry name" value="FELS-2 PROPHAGE PROTEIN"/>
    <property type="match status" value="1"/>
</dbReference>
<dbReference type="PROSITE" id="PS51898">
    <property type="entry name" value="TYR_RECOMBINASE"/>
    <property type="match status" value="1"/>
</dbReference>
<dbReference type="InterPro" id="IPR013762">
    <property type="entry name" value="Integrase-like_cat_sf"/>
</dbReference>
<feature type="domain" description="Core-binding (CB)" evidence="6">
    <location>
        <begin position="58"/>
        <end position="137"/>
    </location>
</feature>
<dbReference type="Gene3D" id="1.10.443.10">
    <property type="entry name" value="Intergrase catalytic core"/>
    <property type="match status" value="1"/>
</dbReference>
<gene>
    <name evidence="7" type="primary">int</name>
    <name evidence="7" type="ORF">AFI02nite_05890</name>
</gene>
<evidence type="ECO:0000313" key="8">
    <source>
        <dbReference type="Proteomes" id="UP000321787"/>
    </source>
</evidence>
<keyword evidence="2 4" id="KW-0238">DNA-binding</keyword>